<evidence type="ECO:0000313" key="2">
    <source>
        <dbReference type="EMBL" id="QXN89917.1"/>
    </source>
</evidence>
<evidence type="ECO:0000256" key="1">
    <source>
        <dbReference type="SAM" id="MobiDB-lite"/>
    </source>
</evidence>
<sequence>MITREMTRPYSYGEVRLDGCELHFGPTPKDVSAERAYIGCLVKVDEVAHWHAEFSAALRARYGRVPARGLPPDHPIPARADPIHRRRSGR</sequence>
<protein>
    <submittedName>
        <fullName evidence="2">Uncharacterized protein</fullName>
    </submittedName>
</protein>
<dbReference type="Proteomes" id="UP000694257">
    <property type="component" value="Chromosome"/>
</dbReference>
<dbReference type="EMBL" id="CP078145">
    <property type="protein sequence ID" value="QXN89917.1"/>
    <property type="molecule type" value="Genomic_DNA"/>
</dbReference>
<evidence type="ECO:0000313" key="3">
    <source>
        <dbReference type="Proteomes" id="UP000694257"/>
    </source>
</evidence>
<keyword evidence="3" id="KW-1185">Reference proteome</keyword>
<organism evidence="2 3">
    <name type="scientific">Nocardia iowensis</name>
    <dbReference type="NCBI Taxonomy" id="204891"/>
    <lineage>
        <taxon>Bacteria</taxon>
        <taxon>Bacillati</taxon>
        <taxon>Actinomycetota</taxon>
        <taxon>Actinomycetes</taxon>
        <taxon>Mycobacteriales</taxon>
        <taxon>Nocardiaceae</taxon>
        <taxon>Nocardia</taxon>
    </lineage>
</organism>
<name>A0ABX8RJW0_NOCIO</name>
<proteinExistence type="predicted"/>
<dbReference type="RefSeq" id="WP_218470784.1">
    <property type="nucleotide sequence ID" value="NZ_BAABJN010000006.1"/>
</dbReference>
<accession>A0ABX8RJW0</accession>
<gene>
    <name evidence="2" type="ORF">KV110_31350</name>
</gene>
<feature type="region of interest" description="Disordered" evidence="1">
    <location>
        <begin position="69"/>
        <end position="90"/>
    </location>
</feature>
<reference evidence="2 3" key="1">
    <citation type="submission" date="2021-07" db="EMBL/GenBank/DDBJ databases">
        <title>Whole Genome Sequence of Nocardia Iowensis.</title>
        <authorList>
            <person name="Lamm A."/>
            <person name="Collins-Fairclough A.M."/>
            <person name="Bunk B."/>
            <person name="Sproer C."/>
        </authorList>
    </citation>
    <scope>NUCLEOTIDE SEQUENCE [LARGE SCALE GENOMIC DNA]</scope>
    <source>
        <strain evidence="2 3">NRRL 5646</strain>
    </source>
</reference>